<dbReference type="EMBL" id="AOGT01001976">
    <property type="protein sequence ID" value="EMG46520.1"/>
    <property type="molecule type" value="Genomic_DNA"/>
</dbReference>
<sequence>MSTVSSSTSTSLPSELLLDPTVSTTATITPSLTDLHLATDVRNNENGAQLASDSVQVITTSLTSGIVYASESSQLTNAIGTFSASSDVRTLTLSSSVAPSVSSSAPSANSGDVLDLKKVKYGIILSSVTVLSFVLSL</sequence>
<protein>
    <submittedName>
        <fullName evidence="1">Uncharacterized protein</fullName>
    </submittedName>
</protein>
<evidence type="ECO:0000313" key="2">
    <source>
        <dbReference type="Proteomes" id="UP000011777"/>
    </source>
</evidence>
<dbReference type="STRING" id="1245528.M3JUG9"/>
<keyword evidence="2" id="KW-1185">Reference proteome</keyword>
<comment type="caution">
    <text evidence="1">The sequence shown here is derived from an EMBL/GenBank/DDBJ whole genome shotgun (WGS) entry which is preliminary data.</text>
</comment>
<dbReference type="Proteomes" id="UP000011777">
    <property type="component" value="Unassembled WGS sequence"/>
</dbReference>
<reference evidence="1 2" key="1">
    <citation type="submission" date="2013-02" db="EMBL/GenBank/DDBJ databases">
        <title>Genome sequence of Candida maltosa Xu316, a potential industrial strain for xylitol and ethanol production.</title>
        <authorList>
            <person name="Yu J."/>
            <person name="Wang Q."/>
            <person name="Geng X."/>
            <person name="Bao W."/>
            <person name="He P."/>
            <person name="Cai J."/>
        </authorList>
    </citation>
    <scope>NUCLEOTIDE SEQUENCE [LARGE SCALE GENOMIC DNA]</scope>
    <source>
        <strain evidence="2">Xu316</strain>
    </source>
</reference>
<name>M3JUG9_CANMX</name>
<accession>M3JUG9</accession>
<evidence type="ECO:0000313" key="1">
    <source>
        <dbReference type="EMBL" id="EMG46520.1"/>
    </source>
</evidence>
<organism evidence="1 2">
    <name type="scientific">Candida maltosa (strain Xu316)</name>
    <name type="common">Yeast</name>
    <dbReference type="NCBI Taxonomy" id="1245528"/>
    <lineage>
        <taxon>Eukaryota</taxon>
        <taxon>Fungi</taxon>
        <taxon>Dikarya</taxon>
        <taxon>Ascomycota</taxon>
        <taxon>Saccharomycotina</taxon>
        <taxon>Pichiomycetes</taxon>
        <taxon>Debaryomycetaceae</taxon>
        <taxon>Candida/Lodderomyces clade</taxon>
        <taxon>Candida</taxon>
    </lineage>
</organism>
<proteinExistence type="predicted"/>
<dbReference type="OrthoDB" id="4025276at2759"/>
<gene>
    <name evidence="1" type="ORF">G210_3229</name>
</gene>
<dbReference type="HOGENOM" id="CLU_138042_0_0_1"/>
<dbReference type="AlphaFoldDB" id="M3JUG9"/>